<evidence type="ECO:0000313" key="5">
    <source>
        <dbReference type="Proteomes" id="UP000030711"/>
    </source>
</evidence>
<evidence type="ECO:0000259" key="2">
    <source>
        <dbReference type="Pfam" id="PF03478"/>
    </source>
</evidence>
<evidence type="ECO:0000313" key="4">
    <source>
        <dbReference type="EMBL" id="KCW45382.1"/>
    </source>
</evidence>
<dbReference type="GO" id="GO:0016567">
    <property type="term" value="P:protein ubiquitination"/>
    <property type="evidence" value="ECO:0000318"/>
    <property type="project" value="GO_Central"/>
</dbReference>
<dbReference type="EMBL" id="MU848320">
    <property type="protein sequence ID" value="KAK2632888.1"/>
    <property type="molecule type" value="Genomic_DNA"/>
</dbReference>
<dbReference type="PANTHER" id="PTHR47123">
    <property type="entry name" value="F-BOX PROTEIN SKIP23"/>
    <property type="match status" value="1"/>
</dbReference>
<dbReference type="InterPro" id="IPR051304">
    <property type="entry name" value="SCF_F-box_domain"/>
</dbReference>
<protein>
    <recommendedName>
        <fullName evidence="2">KIB1-4 beta-propeller domain-containing protein</fullName>
    </recommendedName>
</protein>
<dbReference type="PANTHER" id="PTHR47123:SF6">
    <property type="entry name" value="F-BOX PROTEIN SKIP23-LIKE ISOFORM X1"/>
    <property type="match status" value="1"/>
</dbReference>
<feature type="domain" description="KIB1-4 beta-propeller" evidence="2">
    <location>
        <begin position="123"/>
        <end position="382"/>
    </location>
</feature>
<reference evidence="3" key="2">
    <citation type="journal article" date="2014" name="Nature">
        <title>The genome of Eucalyptus grandis.</title>
        <authorList>
            <person name="Myburg A.A."/>
            <person name="Grattapaglia D."/>
            <person name="Tuskan G.A."/>
            <person name="Hellsten U."/>
            <person name="Hayes R.D."/>
            <person name="Grimwood J."/>
            <person name="Jenkins J."/>
            <person name="Lindquist E."/>
            <person name="Tice H."/>
            <person name="Bauer D."/>
            <person name="Goodstein D.M."/>
            <person name="Dubchak I."/>
            <person name="Poliakov A."/>
            <person name="Mizrachi E."/>
            <person name="Kullan A.R."/>
            <person name="Hussey S.G."/>
            <person name="Pinard D."/>
            <person name="van der Merwe K."/>
            <person name="Singh P."/>
            <person name="van Jaarsveld I."/>
            <person name="Silva-Junior O.B."/>
            <person name="Togawa R.C."/>
            <person name="Pappas M.R."/>
            <person name="Faria D.A."/>
            <person name="Sansaloni C.P."/>
            <person name="Petroli C.D."/>
            <person name="Yang X."/>
            <person name="Ranjan P."/>
            <person name="Tschaplinski T.J."/>
            <person name="Ye C.Y."/>
            <person name="Li T."/>
            <person name="Sterck L."/>
            <person name="Vanneste K."/>
            <person name="Murat F."/>
            <person name="Soler M."/>
            <person name="Clemente H.S."/>
            <person name="Saidi N."/>
            <person name="Cassan-Wang H."/>
            <person name="Dunand C."/>
            <person name="Hefer C.A."/>
            <person name="Bornberg-Bauer E."/>
            <person name="Kersting A.R."/>
            <person name="Vining K."/>
            <person name="Amarasinghe V."/>
            <person name="Ranik M."/>
            <person name="Naithani S."/>
            <person name="Elser J."/>
            <person name="Boyd A.E."/>
            <person name="Liston A."/>
            <person name="Spatafora J.W."/>
            <person name="Dharmwardhana P."/>
            <person name="Raja R."/>
            <person name="Sullivan C."/>
            <person name="Romanel E."/>
            <person name="Alves-Ferreira M."/>
            <person name="Kulheim C."/>
            <person name="Foley W."/>
            <person name="Carocha V."/>
            <person name="Paiva J."/>
            <person name="Kudrna D."/>
            <person name="Brommonschenkel S.H."/>
            <person name="Pasquali G."/>
            <person name="Byrne M."/>
            <person name="Rigault P."/>
            <person name="Tibbits J."/>
            <person name="Spokevicius A."/>
            <person name="Jones R.C."/>
            <person name="Steane D.A."/>
            <person name="Vaillancourt R.E."/>
            <person name="Potts B.M."/>
            <person name="Joubert F."/>
            <person name="Barry K."/>
            <person name="Pappas G.J."/>
            <person name="Strauss S.H."/>
            <person name="Jaiswal P."/>
            <person name="Grima-Pettenati J."/>
            <person name="Salse J."/>
            <person name="Van de Peer Y."/>
            <person name="Rokhsar D.S."/>
            <person name="Schmutz J."/>
        </authorList>
    </citation>
    <scope>NUCLEOTIDE SEQUENCE</scope>
    <source>
        <tissue evidence="3">Leaf extractions</tissue>
    </source>
</reference>
<dbReference type="Gramene" id="KCW45382">
    <property type="protein sequence ID" value="KCW45382"/>
    <property type="gene ID" value="EUGRSUZ_L00945"/>
</dbReference>
<evidence type="ECO:0000256" key="1">
    <source>
        <dbReference type="SAM" id="MobiDB-lite"/>
    </source>
</evidence>
<reference evidence="3" key="4">
    <citation type="submission" date="2023-07" db="EMBL/GenBank/DDBJ databases">
        <authorList>
            <person name="Myburg A.A."/>
            <person name="Grattapaglia D."/>
            <person name="Tuskan G.A."/>
            <person name="Hellsten U."/>
            <person name="Hayes R.D."/>
            <person name="Grimwood J."/>
            <person name="Jenkins J."/>
            <person name="Lindquist E."/>
            <person name="Tice H."/>
            <person name="Bauer D."/>
            <person name="Goodstein D.M."/>
            <person name="Dubchak I."/>
            <person name="Poliakov A."/>
            <person name="Mizrachi E."/>
            <person name="Kullan A.R."/>
            <person name="Hussey S.G."/>
            <person name="Pinard D."/>
            <person name="Van D.M."/>
            <person name="Singh P."/>
            <person name="Van J.I."/>
            <person name="Silva-Junior O.B."/>
            <person name="Togawa R.C."/>
            <person name="Pappas M.R."/>
            <person name="Faria D.A."/>
            <person name="Sansaloni C.P."/>
            <person name="Petroli C.D."/>
            <person name="Yang X."/>
            <person name="Ranjan P."/>
            <person name="Tschaplinski T.J."/>
            <person name="Ye C.Y."/>
            <person name="Li T."/>
            <person name="Sterck L."/>
            <person name="Vanneste K."/>
            <person name="Murat F."/>
            <person name="Soler M."/>
            <person name="Clemente H.S."/>
            <person name="Saidi N."/>
            <person name="Cassan-Wang H."/>
            <person name="Dunand C."/>
            <person name="Hefer C.A."/>
            <person name="Bornberg-Bauer E."/>
            <person name="Kersting A.R."/>
            <person name="Vining K."/>
            <person name="Amarasinghe V."/>
            <person name="Ranik M."/>
            <person name="Naithani S."/>
            <person name="Elser J."/>
            <person name="Boyd A.E."/>
            <person name="Liston A."/>
            <person name="Spatafora J.W."/>
            <person name="Dharmwardhana P."/>
            <person name="Raja R."/>
            <person name="Sullivan C."/>
            <person name="Romanel E."/>
            <person name="Alves-Ferreira M."/>
            <person name="Kulheim C."/>
            <person name="Foley W."/>
            <person name="Carocha V."/>
            <person name="Paiva J."/>
            <person name="Kudrna D."/>
            <person name="Brommonschenkel S.H."/>
            <person name="Pasquali G."/>
            <person name="Byrne M."/>
            <person name="Rigault P."/>
            <person name="Tibbits J."/>
            <person name="Spokevicius A."/>
            <person name="Jones R.C."/>
            <person name="Steane D.A."/>
            <person name="Vaillancourt R.E."/>
            <person name="Potts B.M."/>
            <person name="Joubert F."/>
            <person name="Barry K."/>
            <person name="Pappas G.J."/>
            <person name="Strauss S.H."/>
            <person name="Jaiswal P."/>
            <person name="Grima-Pettenati J."/>
            <person name="Salse J."/>
            <person name="Van D.P."/>
            <person name="Rokhsar D.S."/>
            <person name="Schmutz J."/>
        </authorList>
    </citation>
    <scope>NUCLEOTIDE SEQUENCE</scope>
    <source>
        <tissue evidence="3">Leaf extractions</tissue>
    </source>
</reference>
<sequence length="422" mass="47755">MQCAHLELATASNVSESFADNSSDEMGIGSRMEGTGKRPWSDLPPEILSMIGNRLHTRTDVPRFRSVCCSFRSSIPPPRRDALRFPLRIPCSRSSHSVFLCDGTVCVLETPDKASSLAVPSPPRSRWLVKFQESSVGDKQLLSLFSQRRITYLPRNFPKIIDSLEFRIVEICREFRIEYGTLGVVPGIRKVVVSPDCVWTGLDELEVYSIGEEGRLAYWKYGDENWTYLDDQHGCSYADIIVYEGKVCVIDQSGMVSLIDSSFRTLQKFSPSIYTGGGGCSNYKYLVVSGGDLYVVHRGIDVYTDDYLDPRFKETFGFRVYRLDRRCGEWVDVGSLGDMAFFLGKHCSYAISMHELGGCNANCIYFMENTDSPYSRNKINVFSLEDGSIKPLDFPPFLMSTWGTFNLTQPRFTPSRFQEDIN</sequence>
<dbReference type="OMA" id="YFMSELV"/>
<name>A0A058ZUB1_EUCGR</name>
<reference evidence="3" key="3">
    <citation type="submission" date="2023-04" db="EMBL/GenBank/DDBJ databases">
        <title>WGS assembly of Eucalyptus grandis.</title>
        <authorList>
            <person name="Myburg A."/>
            <person name="Grattapaglia D."/>
            <person name="Tuskan G."/>
            <person name="Hellsten U."/>
            <person name="Hayes R."/>
            <person name="Grimwood J."/>
            <person name="Jenkins J."/>
            <person name="Lindquist E."/>
            <person name="Tice H."/>
            <person name="Bauer D."/>
            <person name="Goodstein D."/>
            <person name="Dubchak I."/>
            <person name="Poliakov A."/>
            <person name="Mizrachi E."/>
            <person name="Kullan A."/>
            <person name="Hussey S."/>
            <person name="Pinard D."/>
            <person name="Van D."/>
            <person name="Singh P."/>
            <person name="Van J."/>
            <person name="Silva-Junior O."/>
            <person name="Togawa R."/>
            <person name="Pappas M."/>
            <person name="Faria D."/>
            <person name="Sansaloni C."/>
            <person name="Petroli C."/>
            <person name="Yang X."/>
            <person name="Ranjan P."/>
            <person name="Tschaplinski T."/>
            <person name="Ye C."/>
            <person name="Li T."/>
            <person name="Sterck L."/>
            <person name="Vanneste K."/>
            <person name="Murat F."/>
            <person name="Soler M."/>
            <person name="Clemente H."/>
            <person name="Saidi N."/>
            <person name="Cassan-Wang H."/>
            <person name="Dunand C."/>
            <person name="Hefer C."/>
            <person name="Bornberg-Bauer E."/>
            <person name="Kersting A."/>
            <person name="Vining K."/>
            <person name="Amarasinghe V."/>
            <person name="Ranik M."/>
            <person name="Naithani S."/>
            <person name="Elser J."/>
            <person name="Boyd A."/>
            <person name="Liston A."/>
            <person name="Spatafora J."/>
            <person name="Dharmwardhana P."/>
            <person name="Raja R."/>
            <person name="Sullivan C."/>
            <person name="Romanel E."/>
            <person name="Alves-Ferreira M."/>
            <person name="Kulheim C."/>
            <person name="Foley W."/>
            <person name="Carocha V."/>
            <person name="Paiva J."/>
            <person name="Kudrna D."/>
            <person name="Brommonschenkel S."/>
            <person name="Pasquali G."/>
            <person name="Byrne M."/>
            <person name="Rigault P."/>
            <person name="Tibbits J."/>
            <person name="Spokevicius A."/>
            <person name="Jones R."/>
            <person name="Steane D."/>
            <person name="Vaillancourt R."/>
            <person name="Potts B."/>
            <person name="Joubert F."/>
            <person name="Barry K."/>
            <person name="Pappas G."/>
            <person name="Strauss S."/>
            <person name="Jaiswal P."/>
            <person name="Grima-Pettenati J."/>
            <person name="Salse J."/>
            <person name="Van D."/>
            <person name="Rokhsar D."/>
            <person name="Schmutz J."/>
        </authorList>
    </citation>
    <scope>NUCLEOTIDE SEQUENCE</scope>
    <source>
        <tissue evidence="3">Leaf extractions</tissue>
    </source>
</reference>
<accession>A0A058ZUB1</accession>
<dbReference type="STRING" id="71139.A0A058ZUB1"/>
<dbReference type="InParanoid" id="A0A058ZUB1"/>
<evidence type="ECO:0000313" key="3">
    <source>
        <dbReference type="EMBL" id="KAK2632888.1"/>
    </source>
</evidence>
<dbReference type="InterPro" id="IPR036047">
    <property type="entry name" value="F-box-like_dom_sf"/>
</dbReference>
<feature type="region of interest" description="Disordered" evidence="1">
    <location>
        <begin position="17"/>
        <end position="39"/>
    </location>
</feature>
<gene>
    <name evidence="4" type="ORF">EUGRSUZ_L00945</name>
</gene>
<dbReference type="Proteomes" id="UP000030711">
    <property type="component" value="Unassembled WGS sequence"/>
</dbReference>
<dbReference type="eggNOG" id="ENOG502QW71">
    <property type="taxonomic scope" value="Eukaryota"/>
</dbReference>
<keyword evidence="5" id="KW-1185">Reference proteome</keyword>
<dbReference type="EMBL" id="KK198835">
    <property type="protein sequence ID" value="KCW45382.1"/>
    <property type="molecule type" value="Genomic_DNA"/>
</dbReference>
<dbReference type="FunCoup" id="A0A058ZUB1">
    <property type="interactions" value="2"/>
</dbReference>
<dbReference type="InterPro" id="IPR005174">
    <property type="entry name" value="KIB1-4_b-propeller"/>
</dbReference>
<organism evidence="4">
    <name type="scientific">Eucalyptus grandis</name>
    <name type="common">Flooded gum</name>
    <dbReference type="NCBI Taxonomy" id="71139"/>
    <lineage>
        <taxon>Eukaryota</taxon>
        <taxon>Viridiplantae</taxon>
        <taxon>Streptophyta</taxon>
        <taxon>Embryophyta</taxon>
        <taxon>Tracheophyta</taxon>
        <taxon>Spermatophyta</taxon>
        <taxon>Magnoliopsida</taxon>
        <taxon>eudicotyledons</taxon>
        <taxon>Gunneridae</taxon>
        <taxon>Pentapetalae</taxon>
        <taxon>rosids</taxon>
        <taxon>malvids</taxon>
        <taxon>Myrtales</taxon>
        <taxon>Myrtaceae</taxon>
        <taxon>Myrtoideae</taxon>
        <taxon>Eucalypteae</taxon>
        <taxon>Eucalyptus</taxon>
    </lineage>
</organism>
<proteinExistence type="predicted"/>
<dbReference type="Pfam" id="PF03478">
    <property type="entry name" value="Beta-prop_KIB1-4"/>
    <property type="match status" value="1"/>
</dbReference>
<dbReference type="SUPFAM" id="SSF81383">
    <property type="entry name" value="F-box domain"/>
    <property type="match status" value="1"/>
</dbReference>
<reference evidence="4" key="1">
    <citation type="submission" date="2013-07" db="EMBL/GenBank/DDBJ databases">
        <title>The genome of Eucalyptus grandis.</title>
        <authorList>
            <person name="Schmutz J."/>
            <person name="Hayes R."/>
            <person name="Myburg A."/>
            <person name="Tuskan G."/>
            <person name="Grattapaglia D."/>
            <person name="Rokhsar D.S."/>
        </authorList>
    </citation>
    <scope>NUCLEOTIDE SEQUENCE</scope>
    <source>
        <tissue evidence="4">Leaf extractions</tissue>
    </source>
</reference>
<dbReference type="AlphaFoldDB" id="A0A058ZUB1"/>